<sequence length="179" mass="18285">MQLLAEAAAGYRPADPLAGVAGNGALISTAHADAVSAWVPRGAADGTVLFGGNRVEISGSNAYLEPTLIAGLPADHAVHREEIFGPVAVVHPFDAESEAVALANATDYGLAASVWTSSLGRAHRVAGGLVAGTVSVNTVDALGNTTPFGGFRQSGFGRDLSLHAFDNYTAPKTTWIQFG</sequence>
<dbReference type="InterPro" id="IPR016161">
    <property type="entry name" value="Ald_DH/histidinol_DH"/>
</dbReference>
<dbReference type="EMBL" id="BAABEO010000011">
    <property type="protein sequence ID" value="GAA3681211.1"/>
    <property type="molecule type" value="Genomic_DNA"/>
</dbReference>
<dbReference type="SUPFAM" id="SSF53720">
    <property type="entry name" value="ALDH-like"/>
    <property type="match status" value="1"/>
</dbReference>
<dbReference type="Pfam" id="PF00171">
    <property type="entry name" value="Aldedh"/>
    <property type="match status" value="1"/>
</dbReference>
<organism evidence="3 4">
    <name type="scientific">Arthrobacter ginkgonis</name>
    <dbReference type="NCBI Taxonomy" id="1630594"/>
    <lineage>
        <taxon>Bacteria</taxon>
        <taxon>Bacillati</taxon>
        <taxon>Actinomycetota</taxon>
        <taxon>Actinomycetes</taxon>
        <taxon>Micrococcales</taxon>
        <taxon>Micrococcaceae</taxon>
        <taxon>Arthrobacter</taxon>
    </lineage>
</organism>
<accession>A0ABP7C6P6</accession>
<keyword evidence="4" id="KW-1185">Reference proteome</keyword>
<dbReference type="Proteomes" id="UP001500752">
    <property type="component" value="Unassembled WGS sequence"/>
</dbReference>
<evidence type="ECO:0000313" key="4">
    <source>
        <dbReference type="Proteomes" id="UP001500752"/>
    </source>
</evidence>
<protein>
    <recommendedName>
        <fullName evidence="2">Aldehyde dehydrogenase domain-containing protein</fullName>
    </recommendedName>
</protein>
<evidence type="ECO:0000313" key="3">
    <source>
        <dbReference type="EMBL" id="GAA3681211.1"/>
    </source>
</evidence>
<reference evidence="4" key="1">
    <citation type="journal article" date="2019" name="Int. J. Syst. Evol. Microbiol.">
        <title>The Global Catalogue of Microorganisms (GCM) 10K type strain sequencing project: providing services to taxonomists for standard genome sequencing and annotation.</title>
        <authorList>
            <consortium name="The Broad Institute Genomics Platform"/>
            <consortium name="The Broad Institute Genome Sequencing Center for Infectious Disease"/>
            <person name="Wu L."/>
            <person name="Ma J."/>
        </authorList>
    </citation>
    <scope>NUCLEOTIDE SEQUENCE [LARGE SCALE GENOMIC DNA]</scope>
    <source>
        <strain evidence="4">JCM 30742</strain>
    </source>
</reference>
<dbReference type="InterPro" id="IPR016162">
    <property type="entry name" value="Ald_DH_N"/>
</dbReference>
<gene>
    <name evidence="3" type="ORF">GCM10023081_19130</name>
</gene>
<proteinExistence type="predicted"/>
<comment type="caution">
    <text evidence="3">The sequence shown here is derived from an EMBL/GenBank/DDBJ whole genome shotgun (WGS) entry which is preliminary data.</text>
</comment>
<dbReference type="Gene3D" id="3.40.605.10">
    <property type="entry name" value="Aldehyde Dehydrogenase, Chain A, domain 1"/>
    <property type="match status" value="1"/>
</dbReference>
<dbReference type="PANTHER" id="PTHR11699">
    <property type="entry name" value="ALDEHYDE DEHYDROGENASE-RELATED"/>
    <property type="match status" value="1"/>
</dbReference>
<keyword evidence="1" id="KW-0560">Oxidoreductase</keyword>
<evidence type="ECO:0000259" key="2">
    <source>
        <dbReference type="Pfam" id="PF00171"/>
    </source>
</evidence>
<dbReference type="Gene3D" id="3.40.309.10">
    <property type="entry name" value="Aldehyde Dehydrogenase, Chain A, domain 2"/>
    <property type="match status" value="1"/>
</dbReference>
<evidence type="ECO:0000256" key="1">
    <source>
        <dbReference type="ARBA" id="ARBA00023002"/>
    </source>
</evidence>
<name>A0ABP7C6P6_9MICC</name>
<dbReference type="InterPro" id="IPR016163">
    <property type="entry name" value="Ald_DH_C"/>
</dbReference>
<dbReference type="InterPro" id="IPR015590">
    <property type="entry name" value="Aldehyde_DH_dom"/>
</dbReference>
<feature type="domain" description="Aldehyde dehydrogenase" evidence="2">
    <location>
        <begin position="3"/>
        <end position="173"/>
    </location>
</feature>